<protein>
    <recommendedName>
        <fullName evidence="2">histidine kinase</fullName>
        <ecNumber evidence="2">2.7.13.3</ecNumber>
    </recommendedName>
</protein>
<keyword evidence="4" id="KW-0808">Transferase</keyword>
<keyword evidence="5" id="KW-0418">Kinase</keyword>
<dbReference type="SMART" id="SM00086">
    <property type="entry name" value="PAC"/>
    <property type="match status" value="2"/>
</dbReference>
<keyword evidence="6" id="KW-1133">Transmembrane helix</keyword>
<dbReference type="PROSITE" id="PS50109">
    <property type="entry name" value="HIS_KIN"/>
    <property type="match status" value="1"/>
</dbReference>
<dbReference type="InterPro" id="IPR052162">
    <property type="entry name" value="Sensor_kinase/Photoreceptor"/>
</dbReference>
<dbReference type="InterPro" id="IPR000700">
    <property type="entry name" value="PAS-assoc_C"/>
</dbReference>
<feature type="domain" description="PAC" evidence="9">
    <location>
        <begin position="461"/>
        <end position="514"/>
    </location>
</feature>
<dbReference type="RefSeq" id="WP_243306081.1">
    <property type="nucleotide sequence ID" value="NZ_JALGBI010000001.1"/>
</dbReference>
<feature type="transmembrane region" description="Helical" evidence="6">
    <location>
        <begin position="20"/>
        <end position="39"/>
    </location>
</feature>
<keyword evidence="3" id="KW-0597">Phosphoprotein</keyword>
<dbReference type="Pfam" id="PF07730">
    <property type="entry name" value="HisKA_3"/>
    <property type="match status" value="1"/>
</dbReference>
<dbReference type="Pfam" id="PF02518">
    <property type="entry name" value="HATPase_c"/>
    <property type="match status" value="1"/>
</dbReference>
<dbReference type="Gene3D" id="3.30.565.10">
    <property type="entry name" value="Histidine kinase-like ATPase, C-terminal domain"/>
    <property type="match status" value="1"/>
</dbReference>
<evidence type="ECO:0000256" key="6">
    <source>
        <dbReference type="SAM" id="Phobius"/>
    </source>
</evidence>
<evidence type="ECO:0000313" key="10">
    <source>
        <dbReference type="EMBL" id="MCJ0763491.1"/>
    </source>
</evidence>
<dbReference type="EMBL" id="JALGBI010000001">
    <property type="protein sequence ID" value="MCJ0763491.1"/>
    <property type="molecule type" value="Genomic_DNA"/>
</dbReference>
<evidence type="ECO:0000259" key="9">
    <source>
        <dbReference type="PROSITE" id="PS50113"/>
    </source>
</evidence>
<evidence type="ECO:0000256" key="4">
    <source>
        <dbReference type="ARBA" id="ARBA00022679"/>
    </source>
</evidence>
<dbReference type="InterPro" id="IPR011712">
    <property type="entry name" value="Sig_transdc_His_kin_sub3_dim/P"/>
</dbReference>
<gene>
    <name evidence="10" type="ORF">MMF98_09740</name>
</gene>
<evidence type="ECO:0000256" key="5">
    <source>
        <dbReference type="ARBA" id="ARBA00022777"/>
    </source>
</evidence>
<dbReference type="Gene3D" id="1.20.5.1930">
    <property type="match status" value="1"/>
</dbReference>
<dbReference type="PANTHER" id="PTHR43304">
    <property type="entry name" value="PHYTOCHROME-LIKE PROTEIN CPH1"/>
    <property type="match status" value="1"/>
</dbReference>
<evidence type="ECO:0000256" key="2">
    <source>
        <dbReference type="ARBA" id="ARBA00012438"/>
    </source>
</evidence>
<dbReference type="InterPro" id="IPR035965">
    <property type="entry name" value="PAS-like_dom_sf"/>
</dbReference>
<dbReference type="SUPFAM" id="SSF55874">
    <property type="entry name" value="ATPase domain of HSP90 chaperone/DNA topoisomerase II/histidine kinase"/>
    <property type="match status" value="1"/>
</dbReference>
<feature type="domain" description="PAS" evidence="8">
    <location>
        <begin position="538"/>
        <end position="585"/>
    </location>
</feature>
<dbReference type="PANTHER" id="PTHR43304:SF1">
    <property type="entry name" value="PAC DOMAIN-CONTAINING PROTEIN"/>
    <property type="match status" value="1"/>
</dbReference>
<dbReference type="CDD" id="cd16917">
    <property type="entry name" value="HATPase_UhpB-NarQ-NarX-like"/>
    <property type="match status" value="1"/>
</dbReference>
<dbReference type="EC" id="2.7.13.3" evidence="2"/>
<dbReference type="Pfam" id="PF08447">
    <property type="entry name" value="PAS_3"/>
    <property type="match status" value="2"/>
</dbReference>
<dbReference type="InterPro" id="IPR036890">
    <property type="entry name" value="HATPase_C_sf"/>
</dbReference>
<dbReference type="InterPro" id="IPR013655">
    <property type="entry name" value="PAS_fold_3"/>
</dbReference>
<dbReference type="InterPro" id="IPR001610">
    <property type="entry name" value="PAC"/>
</dbReference>
<keyword evidence="6" id="KW-0472">Membrane</keyword>
<organism evidence="10 11">
    <name type="scientific">Variovorax terrae</name>
    <dbReference type="NCBI Taxonomy" id="2923278"/>
    <lineage>
        <taxon>Bacteria</taxon>
        <taxon>Pseudomonadati</taxon>
        <taxon>Pseudomonadota</taxon>
        <taxon>Betaproteobacteria</taxon>
        <taxon>Burkholderiales</taxon>
        <taxon>Comamonadaceae</taxon>
        <taxon>Variovorax</taxon>
    </lineage>
</organism>
<evidence type="ECO:0000313" key="11">
    <source>
        <dbReference type="Proteomes" id="UP001139447"/>
    </source>
</evidence>
<dbReference type="InterPro" id="IPR003594">
    <property type="entry name" value="HATPase_dom"/>
</dbReference>
<evidence type="ECO:0000259" key="7">
    <source>
        <dbReference type="PROSITE" id="PS50109"/>
    </source>
</evidence>
<dbReference type="AlphaFoldDB" id="A0A9X2AQR9"/>
<feature type="domain" description="Histidine kinase" evidence="7">
    <location>
        <begin position="763"/>
        <end position="853"/>
    </location>
</feature>
<comment type="catalytic activity">
    <reaction evidence="1">
        <text>ATP + protein L-histidine = ADP + protein N-phospho-L-histidine.</text>
        <dbReference type="EC" id="2.7.13.3"/>
    </reaction>
</comment>
<feature type="domain" description="PAS" evidence="8">
    <location>
        <begin position="251"/>
        <end position="323"/>
    </location>
</feature>
<dbReference type="GO" id="GO:0016020">
    <property type="term" value="C:membrane"/>
    <property type="evidence" value="ECO:0007669"/>
    <property type="project" value="InterPro"/>
</dbReference>
<dbReference type="SMART" id="SM00091">
    <property type="entry name" value="PAS"/>
    <property type="match status" value="2"/>
</dbReference>
<proteinExistence type="predicted"/>
<keyword evidence="6" id="KW-0812">Transmembrane</keyword>
<evidence type="ECO:0000256" key="3">
    <source>
        <dbReference type="ARBA" id="ARBA00022553"/>
    </source>
</evidence>
<evidence type="ECO:0000256" key="1">
    <source>
        <dbReference type="ARBA" id="ARBA00000085"/>
    </source>
</evidence>
<accession>A0A9X2AQR9</accession>
<dbReference type="CDD" id="cd00130">
    <property type="entry name" value="PAS"/>
    <property type="match status" value="3"/>
</dbReference>
<dbReference type="SUPFAM" id="SSF55785">
    <property type="entry name" value="PYP-like sensor domain (PAS domain)"/>
    <property type="match status" value="3"/>
</dbReference>
<keyword evidence="11" id="KW-1185">Reference proteome</keyword>
<dbReference type="GO" id="GO:0000155">
    <property type="term" value="F:phosphorelay sensor kinase activity"/>
    <property type="evidence" value="ECO:0007669"/>
    <property type="project" value="InterPro"/>
</dbReference>
<feature type="domain" description="PAC" evidence="9">
    <location>
        <begin position="327"/>
        <end position="379"/>
    </location>
</feature>
<name>A0A9X2AQR9_9BURK</name>
<dbReference type="GO" id="GO:0046983">
    <property type="term" value="F:protein dimerization activity"/>
    <property type="evidence" value="ECO:0007669"/>
    <property type="project" value="InterPro"/>
</dbReference>
<dbReference type="InterPro" id="IPR000014">
    <property type="entry name" value="PAS"/>
</dbReference>
<reference evidence="10" key="1">
    <citation type="submission" date="2022-03" db="EMBL/GenBank/DDBJ databases">
        <authorList>
            <person name="Woo C.Y."/>
        </authorList>
    </citation>
    <scope>NUCLEOTIDE SEQUENCE</scope>
    <source>
        <strain evidence="10">CYS-02</strain>
    </source>
</reference>
<dbReference type="Gene3D" id="3.30.450.20">
    <property type="entry name" value="PAS domain"/>
    <property type="match status" value="3"/>
</dbReference>
<dbReference type="PROSITE" id="PS50113">
    <property type="entry name" value="PAC"/>
    <property type="match status" value="2"/>
</dbReference>
<dbReference type="PROSITE" id="PS50112">
    <property type="entry name" value="PAS"/>
    <property type="match status" value="2"/>
</dbReference>
<feature type="transmembrane region" description="Helical" evidence="6">
    <location>
        <begin position="214"/>
        <end position="233"/>
    </location>
</feature>
<dbReference type="InterPro" id="IPR005467">
    <property type="entry name" value="His_kinase_dom"/>
</dbReference>
<comment type="caution">
    <text evidence="10">The sequence shown here is derived from an EMBL/GenBank/DDBJ whole genome shotgun (WGS) entry which is preliminary data.</text>
</comment>
<dbReference type="InterPro" id="IPR013767">
    <property type="entry name" value="PAS_fold"/>
</dbReference>
<dbReference type="GO" id="GO:0006355">
    <property type="term" value="P:regulation of DNA-templated transcription"/>
    <property type="evidence" value="ECO:0007669"/>
    <property type="project" value="InterPro"/>
</dbReference>
<dbReference type="Proteomes" id="UP001139447">
    <property type="component" value="Unassembled WGS sequence"/>
</dbReference>
<evidence type="ECO:0000259" key="8">
    <source>
        <dbReference type="PROSITE" id="PS50112"/>
    </source>
</evidence>
<dbReference type="NCBIfam" id="TIGR00229">
    <property type="entry name" value="sensory_box"/>
    <property type="match status" value="3"/>
</dbReference>
<sequence>MKERLASPPRGYSPQALLAVLWPLLVAIVLLLALGFLTLRLTNAARAYVGGEGLWSKSQKEAVMHLVRYAGSQQEADYQGYLKALAVPLGDRIARLELEKASPDLALATAGFLQGQNHPDDIPGMIALFRYFRHYPLFDKAIRQWAEADLQIEQLQSVAGELHALLRAAPALRPPAARLQALTQDIYRLNEALWPIEDAFSDAINETSRELSRVLYTAMTVLSVLLLGFGVALSHRILVRTQRAEHELRIINQRFELATSGANDGIWDWNLVTREMYCSPRFRELLGYRSEAEFQQAYVLSSHLHPDDAVPVLGNLRNHLANRSTAFNMELRLRCRDGSYRWFHARGRGAWHASGRPLRFSGAITDITLRKLAEQEQREMLELQRKTAEELDLALHGAEVALWAYTPATGKVIHMRRWETLLGRKTMPATLDEWQKLVHPDDRAQRPLALQKYLDDETAYRESEFRLRHAAGHWVWVRSRGRTITRDENGVPLHYAGVVMDISPQMAARRLEHEQHRFLQTMIEGVDTGVMVAGEQFITYINTSFRLMLGYTPDDPVVGMAVDDMIAPDDRALAQQRRRKALAGRPVPAGLLRMKKKDGSLVQLALNLSFTLWKGAPHFITTATMASEHEALAVRIHAARNRFERTLLSELEAQQADIARELHDSLGSVLAGISLMLGGARGLAAGDPELSRHLDHTQEQVKSAAETTRALARGLMPVGSHPGAFLRAMEQLTSDLSLAKSVWGTFEANGDFEHVPPETGVHLYRIAQEAISNAVRHGHATRIDVQLDMEGESLLMSIEDNGTGFERSDVRHDHPGLGLQSMAARAKAIHGHLSFARAASGGCAVVIAWPQHPADFTGESLPPDLSAFGES</sequence>
<dbReference type="SMART" id="SM00387">
    <property type="entry name" value="HATPase_c"/>
    <property type="match status" value="1"/>
</dbReference>
<dbReference type="Pfam" id="PF00989">
    <property type="entry name" value="PAS"/>
    <property type="match status" value="1"/>
</dbReference>